<dbReference type="AlphaFoldDB" id="A0A9X0DME4"/>
<name>A0A9X0DME4_9HELO</name>
<evidence type="ECO:0000313" key="2">
    <source>
        <dbReference type="Proteomes" id="UP001152300"/>
    </source>
</evidence>
<proteinExistence type="predicted"/>
<comment type="caution">
    <text evidence="1">The sequence shown here is derived from an EMBL/GenBank/DDBJ whole genome shotgun (WGS) entry which is preliminary data.</text>
</comment>
<organism evidence="1 2">
    <name type="scientific">Sclerotinia nivalis</name>
    <dbReference type="NCBI Taxonomy" id="352851"/>
    <lineage>
        <taxon>Eukaryota</taxon>
        <taxon>Fungi</taxon>
        <taxon>Dikarya</taxon>
        <taxon>Ascomycota</taxon>
        <taxon>Pezizomycotina</taxon>
        <taxon>Leotiomycetes</taxon>
        <taxon>Helotiales</taxon>
        <taxon>Sclerotiniaceae</taxon>
        <taxon>Sclerotinia</taxon>
    </lineage>
</organism>
<sequence length="83" mass="9733">MVFDAFVNATLHELNISLRSRSIRIWWCSHYPEPALADTSRKSVDHMRKGTGTTYQAKPLHQNSKRLSFYFRDQGDELRQPSH</sequence>
<keyword evidence="2" id="KW-1185">Reference proteome</keyword>
<dbReference type="EMBL" id="JAPEIS010000002">
    <property type="protein sequence ID" value="KAJ8068956.1"/>
    <property type="molecule type" value="Genomic_DNA"/>
</dbReference>
<evidence type="ECO:0000313" key="1">
    <source>
        <dbReference type="EMBL" id="KAJ8068956.1"/>
    </source>
</evidence>
<reference evidence="1" key="1">
    <citation type="submission" date="2022-11" db="EMBL/GenBank/DDBJ databases">
        <title>Genome Resource of Sclerotinia nivalis Strain SnTB1, a Plant Pathogen Isolated from American Ginseng.</title>
        <authorList>
            <person name="Fan S."/>
        </authorList>
    </citation>
    <scope>NUCLEOTIDE SEQUENCE</scope>
    <source>
        <strain evidence="1">SnTB1</strain>
    </source>
</reference>
<gene>
    <name evidence="1" type="ORF">OCU04_002637</name>
</gene>
<protein>
    <submittedName>
        <fullName evidence="1">Uncharacterized protein</fullName>
    </submittedName>
</protein>
<accession>A0A9X0DME4</accession>
<dbReference type="Proteomes" id="UP001152300">
    <property type="component" value="Unassembled WGS sequence"/>
</dbReference>